<comment type="caution">
    <text evidence="2">The sequence shown here is derived from an EMBL/GenBank/DDBJ whole genome shotgun (WGS) entry which is preliminary data.</text>
</comment>
<proteinExistence type="predicted"/>
<dbReference type="AlphaFoldDB" id="A0AAJ0GQS6"/>
<feature type="compositionally biased region" description="Polar residues" evidence="1">
    <location>
        <begin position="579"/>
        <end position="589"/>
    </location>
</feature>
<organism evidence="2 3">
    <name type="scientific">Chaetomium strumarium</name>
    <dbReference type="NCBI Taxonomy" id="1170767"/>
    <lineage>
        <taxon>Eukaryota</taxon>
        <taxon>Fungi</taxon>
        <taxon>Dikarya</taxon>
        <taxon>Ascomycota</taxon>
        <taxon>Pezizomycotina</taxon>
        <taxon>Sordariomycetes</taxon>
        <taxon>Sordariomycetidae</taxon>
        <taxon>Sordariales</taxon>
        <taxon>Chaetomiaceae</taxon>
        <taxon>Chaetomium</taxon>
    </lineage>
</organism>
<sequence>MATSITDNMDMGSVTEPVKADVKPPSGEPLTSPAESKADDKDNKDIPNSEPGVGSPQDRPTSAGTATPSSGGDSSQLASGNKEIGNSVKPHEKNNLKWGNSETDSEAQEVTTVVNLLDEDERNEDLTPPPDSPIGSVHPNTSNLQDEIVVGTKVGSDKVDTSPTEDMEREDVAMGDAVDEKSLTGQYPKRKRASTAVYAESVGDGDGDDVGIPALGDEPEYRRSARPPRSSVGESKGIVVGYWRASPADRADDKHGVIGFIDVRDRLRTRLLPTTRDGRPMDPRYPLPAGPGNSWVTFDKVAFEPHLVGHNHHVVKEYIKIRAEAKGNHETPEEKARLDLDAINAAAERVRTNPPPETPYPPPVAYGPVVPAGTVPMSRAEAKRRRLAPPEPPRTPQPTVDQIPGTRPTRILLGTWKSSTEQDPANKHAVYGVIGTNDLFRVKLARETRDGRPLQSDFPNGAGGVWIQWDEVVFDPHLVNLSRAEVKEYCRVRQRQLDVGEVPEQQADNEMRAVYEAKQRVLESAAPGTPMRRDEMTDPTPIALKGSQLANANGRNASSSTPAAGRHPLPGLEYRAANRPSSGPNPAIIQRTNQRTNSIASHEIALLEAAQGRVDLLTASREASLVPATNGTNDTANLIPDNDNNTQGRAASTFLNNMARLTKVWEVQTTALIRAGADDAKVHAGIKYQRKQTGPFQGKLVSQGNLITIDGEDYVEYRVLTKPSFF</sequence>
<dbReference type="GeneID" id="87881878"/>
<feature type="region of interest" description="Disordered" evidence="1">
    <location>
        <begin position="552"/>
        <end position="589"/>
    </location>
</feature>
<evidence type="ECO:0000313" key="3">
    <source>
        <dbReference type="Proteomes" id="UP001273166"/>
    </source>
</evidence>
<protein>
    <submittedName>
        <fullName evidence="2">Uncharacterized protein</fullName>
    </submittedName>
</protein>
<feature type="region of interest" description="Disordered" evidence="1">
    <location>
        <begin position="1"/>
        <end position="234"/>
    </location>
</feature>
<dbReference type="RefSeq" id="XP_062720156.1">
    <property type="nucleotide sequence ID" value="XM_062863049.1"/>
</dbReference>
<feature type="region of interest" description="Disordered" evidence="1">
    <location>
        <begin position="378"/>
        <end position="406"/>
    </location>
</feature>
<dbReference type="Proteomes" id="UP001273166">
    <property type="component" value="Unassembled WGS sequence"/>
</dbReference>
<reference evidence="2" key="2">
    <citation type="submission" date="2023-06" db="EMBL/GenBank/DDBJ databases">
        <authorList>
            <consortium name="Lawrence Berkeley National Laboratory"/>
            <person name="Mondo S.J."/>
            <person name="Hensen N."/>
            <person name="Bonometti L."/>
            <person name="Westerberg I."/>
            <person name="Brannstrom I.O."/>
            <person name="Guillou S."/>
            <person name="Cros-Aarteil S."/>
            <person name="Calhoun S."/>
            <person name="Haridas S."/>
            <person name="Kuo A."/>
            <person name="Pangilinan J."/>
            <person name="Riley R."/>
            <person name="Labutti K."/>
            <person name="Andreopoulos B."/>
            <person name="Lipzen A."/>
            <person name="Chen C."/>
            <person name="Yanf M."/>
            <person name="Daum C."/>
            <person name="Ng V."/>
            <person name="Clum A."/>
            <person name="Steindorff A."/>
            <person name="Ohm R."/>
            <person name="Martin F."/>
            <person name="Silar P."/>
            <person name="Natvig D."/>
            <person name="Lalanne C."/>
            <person name="Gautier V."/>
            <person name="Ament-Velasquez S.L."/>
            <person name="Kruys A."/>
            <person name="Hutchinson M.I."/>
            <person name="Powell A.J."/>
            <person name="Barry K."/>
            <person name="Miller A.N."/>
            <person name="Grigoriev I.V."/>
            <person name="Debuchy R."/>
            <person name="Gladieux P."/>
            <person name="Thoren M.H."/>
            <person name="Johannesson H."/>
        </authorList>
    </citation>
    <scope>NUCLEOTIDE SEQUENCE</scope>
    <source>
        <strain evidence="2">CBS 333.67</strain>
    </source>
</reference>
<feature type="compositionally biased region" description="Polar residues" evidence="1">
    <location>
        <begin position="552"/>
        <end position="562"/>
    </location>
</feature>
<feature type="compositionally biased region" description="Polar residues" evidence="1">
    <location>
        <begin position="97"/>
        <end position="114"/>
    </location>
</feature>
<reference evidence="2" key="1">
    <citation type="journal article" date="2023" name="Mol. Phylogenet. Evol.">
        <title>Genome-scale phylogeny and comparative genomics of the fungal order Sordariales.</title>
        <authorList>
            <person name="Hensen N."/>
            <person name="Bonometti L."/>
            <person name="Westerberg I."/>
            <person name="Brannstrom I.O."/>
            <person name="Guillou S."/>
            <person name="Cros-Aarteil S."/>
            <person name="Calhoun S."/>
            <person name="Haridas S."/>
            <person name="Kuo A."/>
            <person name="Mondo S."/>
            <person name="Pangilinan J."/>
            <person name="Riley R."/>
            <person name="LaButti K."/>
            <person name="Andreopoulos B."/>
            <person name="Lipzen A."/>
            <person name="Chen C."/>
            <person name="Yan M."/>
            <person name="Daum C."/>
            <person name="Ng V."/>
            <person name="Clum A."/>
            <person name="Steindorff A."/>
            <person name="Ohm R.A."/>
            <person name="Martin F."/>
            <person name="Silar P."/>
            <person name="Natvig D.O."/>
            <person name="Lalanne C."/>
            <person name="Gautier V."/>
            <person name="Ament-Velasquez S.L."/>
            <person name="Kruys A."/>
            <person name="Hutchinson M.I."/>
            <person name="Powell A.J."/>
            <person name="Barry K."/>
            <person name="Miller A.N."/>
            <person name="Grigoriev I.V."/>
            <person name="Debuchy R."/>
            <person name="Gladieux P."/>
            <person name="Hiltunen Thoren M."/>
            <person name="Johannesson H."/>
        </authorList>
    </citation>
    <scope>NUCLEOTIDE SEQUENCE</scope>
    <source>
        <strain evidence="2">CBS 333.67</strain>
    </source>
</reference>
<feature type="compositionally biased region" description="Polar residues" evidence="1">
    <location>
        <begin position="58"/>
        <end position="79"/>
    </location>
</feature>
<name>A0AAJ0GQS6_9PEZI</name>
<gene>
    <name evidence="2" type="ORF">B0T15DRAFT_239392</name>
</gene>
<evidence type="ECO:0000313" key="2">
    <source>
        <dbReference type="EMBL" id="KAK3304376.1"/>
    </source>
</evidence>
<feature type="compositionally biased region" description="Basic and acidic residues" evidence="1">
    <location>
        <begin position="36"/>
        <end position="47"/>
    </location>
</feature>
<accession>A0AAJ0GQS6</accession>
<dbReference type="EMBL" id="JAUDZG010000005">
    <property type="protein sequence ID" value="KAK3304376.1"/>
    <property type="molecule type" value="Genomic_DNA"/>
</dbReference>
<keyword evidence="3" id="KW-1185">Reference proteome</keyword>
<evidence type="ECO:0000256" key="1">
    <source>
        <dbReference type="SAM" id="MobiDB-lite"/>
    </source>
</evidence>